<dbReference type="EMBL" id="JAGFBR010000007">
    <property type="protein sequence ID" value="KAH0464655.1"/>
    <property type="molecule type" value="Genomic_DNA"/>
</dbReference>
<gene>
    <name evidence="1" type="ORF">IEQ34_007441</name>
</gene>
<accession>A0AAV7GS31</accession>
<dbReference type="Proteomes" id="UP000775213">
    <property type="component" value="Unassembled WGS sequence"/>
</dbReference>
<keyword evidence="2" id="KW-1185">Reference proteome</keyword>
<dbReference type="AlphaFoldDB" id="A0AAV7GS31"/>
<comment type="caution">
    <text evidence="1">The sequence shown here is derived from an EMBL/GenBank/DDBJ whole genome shotgun (WGS) entry which is preliminary data.</text>
</comment>
<organism evidence="1 2">
    <name type="scientific">Dendrobium chrysotoxum</name>
    <name type="common">Orchid</name>
    <dbReference type="NCBI Taxonomy" id="161865"/>
    <lineage>
        <taxon>Eukaryota</taxon>
        <taxon>Viridiplantae</taxon>
        <taxon>Streptophyta</taxon>
        <taxon>Embryophyta</taxon>
        <taxon>Tracheophyta</taxon>
        <taxon>Spermatophyta</taxon>
        <taxon>Magnoliopsida</taxon>
        <taxon>Liliopsida</taxon>
        <taxon>Asparagales</taxon>
        <taxon>Orchidaceae</taxon>
        <taxon>Epidendroideae</taxon>
        <taxon>Malaxideae</taxon>
        <taxon>Dendrobiinae</taxon>
        <taxon>Dendrobium</taxon>
    </lineage>
</organism>
<reference evidence="1 2" key="1">
    <citation type="journal article" date="2021" name="Hortic Res">
        <title>Chromosome-scale assembly of the Dendrobium chrysotoxum genome enhances the understanding of orchid evolution.</title>
        <authorList>
            <person name="Zhang Y."/>
            <person name="Zhang G.Q."/>
            <person name="Zhang D."/>
            <person name="Liu X.D."/>
            <person name="Xu X.Y."/>
            <person name="Sun W.H."/>
            <person name="Yu X."/>
            <person name="Zhu X."/>
            <person name="Wang Z.W."/>
            <person name="Zhao X."/>
            <person name="Zhong W.Y."/>
            <person name="Chen H."/>
            <person name="Yin W.L."/>
            <person name="Huang T."/>
            <person name="Niu S.C."/>
            <person name="Liu Z.J."/>
        </authorList>
    </citation>
    <scope>NUCLEOTIDE SEQUENCE [LARGE SCALE GENOMIC DNA]</scope>
    <source>
        <strain evidence="1">Lindl</strain>
    </source>
</reference>
<proteinExistence type="predicted"/>
<name>A0AAV7GS31_DENCH</name>
<evidence type="ECO:0000313" key="2">
    <source>
        <dbReference type="Proteomes" id="UP000775213"/>
    </source>
</evidence>
<evidence type="ECO:0000313" key="1">
    <source>
        <dbReference type="EMBL" id="KAH0464655.1"/>
    </source>
</evidence>
<protein>
    <submittedName>
        <fullName evidence="1">Uncharacterized protein</fullName>
    </submittedName>
</protein>
<sequence length="263" mass="27425">MAARRQNSEPVIIAVHEIVSTGRTQANTAAAWSIPPHLPYIAMSALVTIGSDSSPTARERAWVCRPASSTAAEALALRRLARVISVAGTPPWQRIWSKRENDSAARPSCACAAITALQETRSFAAVSLKATTAAGSSPARAYIVTSALETEEAEANPLRAAWAWICEPRGYVSCLHCFEDGEGGVEVVGLGVERDEGVGDEGDVGLAVLQSSRVDFTAGEQETGIGACLECNGVGVRVVGNRHGGEDEEGVAAFSGANEGCDS</sequence>